<evidence type="ECO:0000256" key="1">
    <source>
        <dbReference type="SAM" id="Coils"/>
    </source>
</evidence>
<sequence>MPKLPTKPHRDTLTVAMEAATAALAERTRLEALRGELATRHLHAERAKVEATAALGKAEAELMLASPHEESTLRAQVEAVKAQVREADQEAARCDAAQRALPVKLDEADGPLQDAAQALDEEGRVLAAKALRAYERELHNAVRVMAAVVRKGHALKASLNILGAHLEGIRIPTVDMNPFSADILNKTRMLLGDEVIPLAEGWTDDAAAMELYRTYQPVRQMERRLDEHRERIQRERERRRLEQADMNRVRTFQRGNVLSQPAVSQPPTPEAAGSEAPGFKPRSWTVRGPGQAVPDPSIGDVAMAVAGSHD</sequence>
<organism evidence="3 4">
    <name type="scientific">Roseomonas elaeocarpi</name>
    <dbReference type="NCBI Taxonomy" id="907779"/>
    <lineage>
        <taxon>Bacteria</taxon>
        <taxon>Pseudomonadati</taxon>
        <taxon>Pseudomonadota</taxon>
        <taxon>Alphaproteobacteria</taxon>
        <taxon>Acetobacterales</taxon>
        <taxon>Roseomonadaceae</taxon>
        <taxon>Roseomonas</taxon>
    </lineage>
</organism>
<evidence type="ECO:0000256" key="2">
    <source>
        <dbReference type="SAM" id="MobiDB-lite"/>
    </source>
</evidence>
<feature type="coiled-coil region" evidence="1">
    <location>
        <begin position="218"/>
        <end position="245"/>
    </location>
</feature>
<proteinExistence type="predicted"/>
<name>A0ABV6JVK6_9PROT</name>
<protein>
    <submittedName>
        <fullName evidence="3">Uncharacterized protein</fullName>
    </submittedName>
</protein>
<dbReference type="Proteomes" id="UP001589865">
    <property type="component" value="Unassembled WGS sequence"/>
</dbReference>
<reference evidence="3 4" key="1">
    <citation type="submission" date="2024-09" db="EMBL/GenBank/DDBJ databases">
        <authorList>
            <person name="Sun Q."/>
            <person name="Mori K."/>
        </authorList>
    </citation>
    <scope>NUCLEOTIDE SEQUENCE [LARGE SCALE GENOMIC DNA]</scope>
    <source>
        <strain evidence="3 4">TBRC 5777</strain>
    </source>
</reference>
<feature type="coiled-coil region" evidence="1">
    <location>
        <begin position="70"/>
        <end position="97"/>
    </location>
</feature>
<dbReference type="RefSeq" id="WP_377045514.1">
    <property type="nucleotide sequence ID" value="NZ_JBHLUN010000010.1"/>
</dbReference>
<keyword evidence="4" id="KW-1185">Reference proteome</keyword>
<evidence type="ECO:0000313" key="4">
    <source>
        <dbReference type="Proteomes" id="UP001589865"/>
    </source>
</evidence>
<gene>
    <name evidence="3" type="ORF">ACFFGY_16070</name>
</gene>
<evidence type="ECO:0000313" key="3">
    <source>
        <dbReference type="EMBL" id="MFC0409770.1"/>
    </source>
</evidence>
<accession>A0ABV6JVK6</accession>
<feature type="region of interest" description="Disordered" evidence="2">
    <location>
        <begin position="254"/>
        <end position="310"/>
    </location>
</feature>
<comment type="caution">
    <text evidence="3">The sequence shown here is derived from an EMBL/GenBank/DDBJ whole genome shotgun (WGS) entry which is preliminary data.</text>
</comment>
<dbReference type="EMBL" id="JBHLUN010000010">
    <property type="protein sequence ID" value="MFC0409770.1"/>
    <property type="molecule type" value="Genomic_DNA"/>
</dbReference>
<feature type="compositionally biased region" description="Polar residues" evidence="2">
    <location>
        <begin position="254"/>
        <end position="263"/>
    </location>
</feature>
<keyword evidence="1" id="KW-0175">Coiled coil</keyword>